<comment type="caution">
    <text evidence="1">The sequence shown here is derived from an EMBL/GenBank/DDBJ whole genome shotgun (WGS) entry which is preliminary data.</text>
</comment>
<gene>
    <name evidence="1" type="ORF">FL622_07075</name>
</gene>
<name>A0A550JH16_9BACT</name>
<dbReference type="InterPro" id="IPR036969">
    <property type="entry name" value="Citrate_synthase_sf"/>
</dbReference>
<organism evidence="1 2">
    <name type="scientific">Trichloromonas acetexigens</name>
    <dbReference type="NCBI Taxonomy" id="38815"/>
    <lineage>
        <taxon>Bacteria</taxon>
        <taxon>Pseudomonadati</taxon>
        <taxon>Thermodesulfobacteriota</taxon>
        <taxon>Desulfuromonadia</taxon>
        <taxon>Desulfuromonadales</taxon>
        <taxon>Trichloromonadaceae</taxon>
        <taxon>Trichloromonas</taxon>
    </lineage>
</organism>
<accession>A0A550JH16</accession>
<dbReference type="OrthoDB" id="5405293at2"/>
<evidence type="ECO:0000313" key="2">
    <source>
        <dbReference type="Proteomes" id="UP000317155"/>
    </source>
</evidence>
<dbReference type="AlphaFoldDB" id="A0A550JH16"/>
<dbReference type="Proteomes" id="UP000317155">
    <property type="component" value="Unassembled WGS sequence"/>
</dbReference>
<reference evidence="1 2" key="1">
    <citation type="submission" date="2019-07" db="EMBL/GenBank/DDBJ databases">
        <title>Insights of Desulfuromonas acetexigens electromicrobiology.</title>
        <authorList>
            <person name="Katuri K."/>
            <person name="Sapireddy V."/>
            <person name="Shaw D.R."/>
            <person name="Saikaly P."/>
        </authorList>
    </citation>
    <scope>NUCLEOTIDE SEQUENCE [LARGE SCALE GENOMIC DNA]</scope>
    <source>
        <strain evidence="1 2">2873</strain>
    </source>
</reference>
<sequence>MEKTRFWDELRGTMRSRNGGWIMGQGVFCQGYNLLEELAGEVSYFQFLVLNATGRLPDKAFADWLEAAYTCMSWPDPRIWCNQVAALAGSMRTQVMAANAAGIQTAISRAYGPKTLIEGTLFIQNALARHRQGKSAREIVAEECAAQGGKPYIMGFARPIAKGDERIVAMERISARLGLPVGEHLRLAYAMEKVLMAEYDEGMNLTGYMSAFLADQGFTPDEVGCICATLVASGLTACYADTAARPPESFYPLRCDDIDYQGKPPRPVPAKEE</sequence>
<proteinExistence type="predicted"/>
<dbReference type="EMBL" id="VJVV01000004">
    <property type="protein sequence ID" value="TRO82495.1"/>
    <property type="molecule type" value="Genomic_DNA"/>
</dbReference>
<dbReference type="SUPFAM" id="SSF48256">
    <property type="entry name" value="Citrate synthase"/>
    <property type="match status" value="1"/>
</dbReference>
<dbReference type="GO" id="GO:0046912">
    <property type="term" value="F:acyltransferase activity, acyl groups converted into alkyl on transfer"/>
    <property type="evidence" value="ECO:0007669"/>
    <property type="project" value="InterPro"/>
</dbReference>
<evidence type="ECO:0000313" key="1">
    <source>
        <dbReference type="EMBL" id="TRO82495.1"/>
    </source>
</evidence>
<protein>
    <submittedName>
        <fullName evidence="1">Uncharacterized protein</fullName>
    </submittedName>
</protein>
<keyword evidence="2" id="KW-1185">Reference proteome</keyword>